<evidence type="ECO:0000256" key="4">
    <source>
        <dbReference type="ARBA" id="ARBA00023136"/>
    </source>
</evidence>
<protein>
    <submittedName>
        <fullName evidence="5">Uncharacterized protein</fullName>
    </submittedName>
</protein>
<evidence type="ECO:0000313" key="5">
    <source>
        <dbReference type="EMBL" id="KEF57577.1"/>
    </source>
</evidence>
<dbReference type="PANTHER" id="PTHR35371:SF2">
    <property type="entry name" value="MAPEG FAMILY PROTEIN"/>
    <property type="match status" value="1"/>
</dbReference>
<comment type="caution">
    <text evidence="5">The sequence shown here is derived from an EMBL/GenBank/DDBJ whole genome shotgun (WGS) entry which is preliminary data.</text>
</comment>
<dbReference type="SUPFAM" id="SSF161084">
    <property type="entry name" value="MAPEG domain-like"/>
    <property type="match status" value="1"/>
</dbReference>
<dbReference type="RefSeq" id="XP_013260167.1">
    <property type="nucleotide sequence ID" value="XM_013404713.1"/>
</dbReference>
<dbReference type="Gene3D" id="1.20.120.550">
    <property type="entry name" value="Membrane associated eicosanoid/glutathione metabolism-like domain"/>
    <property type="match status" value="1"/>
</dbReference>
<keyword evidence="6" id="KW-1185">Reference proteome</keyword>
<evidence type="ECO:0000256" key="1">
    <source>
        <dbReference type="ARBA" id="ARBA00004370"/>
    </source>
</evidence>
<sequence>MSALATALGLHTGPGIPAANYAPYHAMFNFIWAHILTSSRALKQRYGIDHNVNPREDLARFGDKAVQEGKITRQQLNRLKRSEAAHANAMEHYPVFVACILFATVNKVPNKTINRTCAIYSIARIVYTIAYVCVDKWKHSWIRSLAWWISNFSCIYLFWQSGKTLS</sequence>
<keyword evidence="2" id="KW-0812">Transmembrane</keyword>
<dbReference type="Proteomes" id="UP000027920">
    <property type="component" value="Unassembled WGS sequence"/>
</dbReference>
<evidence type="ECO:0000256" key="2">
    <source>
        <dbReference type="ARBA" id="ARBA00022692"/>
    </source>
</evidence>
<evidence type="ECO:0000256" key="3">
    <source>
        <dbReference type="ARBA" id="ARBA00022989"/>
    </source>
</evidence>
<dbReference type="InterPro" id="IPR023352">
    <property type="entry name" value="MAPEG-like_dom_sf"/>
</dbReference>
<proteinExistence type="predicted"/>
<name>A0A072PCR9_9EURO</name>
<dbReference type="EMBL" id="AMGV01000004">
    <property type="protein sequence ID" value="KEF57577.1"/>
    <property type="molecule type" value="Genomic_DNA"/>
</dbReference>
<dbReference type="InterPro" id="IPR001129">
    <property type="entry name" value="Membr-assoc_MAPEG"/>
</dbReference>
<dbReference type="PANTHER" id="PTHR35371">
    <property type="entry name" value="INNER MEMBRANE PROTEIN"/>
    <property type="match status" value="1"/>
</dbReference>
<organism evidence="5 6">
    <name type="scientific">Exophiala aquamarina CBS 119918</name>
    <dbReference type="NCBI Taxonomy" id="1182545"/>
    <lineage>
        <taxon>Eukaryota</taxon>
        <taxon>Fungi</taxon>
        <taxon>Dikarya</taxon>
        <taxon>Ascomycota</taxon>
        <taxon>Pezizomycotina</taxon>
        <taxon>Eurotiomycetes</taxon>
        <taxon>Chaetothyriomycetidae</taxon>
        <taxon>Chaetothyriales</taxon>
        <taxon>Herpotrichiellaceae</taxon>
        <taxon>Exophiala</taxon>
    </lineage>
</organism>
<dbReference type="VEuPathDB" id="FungiDB:A1O9_05495"/>
<dbReference type="AlphaFoldDB" id="A0A072PCR9"/>
<dbReference type="GO" id="GO:0016020">
    <property type="term" value="C:membrane"/>
    <property type="evidence" value="ECO:0007669"/>
    <property type="project" value="UniProtKB-SubCell"/>
</dbReference>
<keyword evidence="3" id="KW-1133">Transmembrane helix</keyword>
<comment type="subcellular location">
    <subcellularLocation>
        <location evidence="1">Membrane</location>
    </subcellularLocation>
</comment>
<keyword evidence="4" id="KW-0472">Membrane</keyword>
<dbReference type="Pfam" id="PF01124">
    <property type="entry name" value="MAPEG"/>
    <property type="match status" value="1"/>
</dbReference>
<dbReference type="HOGENOM" id="CLU_110778_4_0_1"/>
<evidence type="ECO:0000313" key="6">
    <source>
        <dbReference type="Proteomes" id="UP000027920"/>
    </source>
</evidence>
<dbReference type="GeneID" id="25280420"/>
<dbReference type="OrthoDB" id="2122304at2759"/>
<accession>A0A072PCR9</accession>
<gene>
    <name evidence="5" type="ORF">A1O9_05495</name>
</gene>
<reference evidence="5 6" key="1">
    <citation type="submission" date="2013-03" db="EMBL/GenBank/DDBJ databases">
        <title>The Genome Sequence of Exophiala aquamarina CBS 119918.</title>
        <authorList>
            <consortium name="The Broad Institute Genomics Platform"/>
            <person name="Cuomo C."/>
            <person name="de Hoog S."/>
            <person name="Gorbushina A."/>
            <person name="Walker B."/>
            <person name="Young S.K."/>
            <person name="Zeng Q."/>
            <person name="Gargeya S."/>
            <person name="Fitzgerald M."/>
            <person name="Haas B."/>
            <person name="Abouelleil A."/>
            <person name="Allen A.W."/>
            <person name="Alvarado L."/>
            <person name="Arachchi H.M."/>
            <person name="Berlin A.M."/>
            <person name="Chapman S.B."/>
            <person name="Gainer-Dewar J."/>
            <person name="Goldberg J."/>
            <person name="Griggs A."/>
            <person name="Gujja S."/>
            <person name="Hansen M."/>
            <person name="Howarth C."/>
            <person name="Imamovic A."/>
            <person name="Ireland A."/>
            <person name="Larimer J."/>
            <person name="McCowan C."/>
            <person name="Murphy C."/>
            <person name="Pearson M."/>
            <person name="Poon T.W."/>
            <person name="Priest M."/>
            <person name="Roberts A."/>
            <person name="Saif S."/>
            <person name="Shea T."/>
            <person name="Sisk P."/>
            <person name="Sykes S."/>
            <person name="Wortman J."/>
            <person name="Nusbaum C."/>
            <person name="Birren B."/>
        </authorList>
    </citation>
    <scope>NUCLEOTIDE SEQUENCE [LARGE SCALE GENOMIC DNA]</scope>
    <source>
        <strain evidence="5 6">CBS 119918</strain>
    </source>
</reference>